<dbReference type="Gene3D" id="1.10.10.1320">
    <property type="entry name" value="Anti-sigma factor, zinc-finger domain"/>
    <property type="match status" value="1"/>
</dbReference>
<feature type="transmembrane region" description="Helical" evidence="1">
    <location>
        <begin position="72"/>
        <end position="91"/>
    </location>
</feature>
<evidence type="ECO:0008006" key="4">
    <source>
        <dbReference type="Google" id="ProtNLM"/>
    </source>
</evidence>
<dbReference type="OrthoDB" id="5732800at2"/>
<comment type="caution">
    <text evidence="2">The sequence shown here is derived from an EMBL/GenBank/DDBJ whole genome shotgun (WGS) entry which is preliminary data.</text>
</comment>
<keyword evidence="3" id="KW-1185">Reference proteome</keyword>
<keyword evidence="1" id="KW-0472">Membrane</keyword>
<dbReference type="EMBL" id="NFZW01000016">
    <property type="protein sequence ID" value="RFA34376.1"/>
    <property type="molecule type" value="Genomic_DNA"/>
</dbReference>
<keyword evidence="1" id="KW-1133">Transmembrane helix</keyword>
<proteinExistence type="predicted"/>
<organism evidence="2 3">
    <name type="scientific">Alkalilimnicola ehrlichii</name>
    <dbReference type="NCBI Taxonomy" id="351052"/>
    <lineage>
        <taxon>Bacteria</taxon>
        <taxon>Pseudomonadati</taxon>
        <taxon>Pseudomonadota</taxon>
        <taxon>Gammaproteobacteria</taxon>
        <taxon>Chromatiales</taxon>
        <taxon>Ectothiorhodospiraceae</taxon>
        <taxon>Alkalilimnicola</taxon>
    </lineage>
</organism>
<keyword evidence="1" id="KW-0812">Transmembrane</keyword>
<gene>
    <name evidence="2" type="ORF">CAL65_15130</name>
</gene>
<sequence length="196" mass="21880">MTDCHTVQQSFDDLRAGTIRPGQAAHVRRHLQRCAACRAFYQDVSHLRSALAEPVPPLPRRLSERVKRRYRLPQRVAVAAMLLLLVGGFVLRTDLVGVAQSPSFVEDWTRKTIDLALDSEKALPGVHIRLELPLGVEVEGRPGERVLAWQDDLDAGANRLSIPLMLEQGAKGELVASVEHDGRRREFRIGLGEEAR</sequence>
<reference evidence="3" key="1">
    <citation type="submission" date="2017-05" db="EMBL/GenBank/DDBJ databases">
        <authorList>
            <person name="Sharma S."/>
            <person name="Sidhu C."/>
            <person name="Pinnaka A.K."/>
        </authorList>
    </citation>
    <scope>NUCLEOTIDE SEQUENCE [LARGE SCALE GENOMIC DNA]</scope>
    <source>
        <strain evidence="3">AK93</strain>
    </source>
</reference>
<dbReference type="Proteomes" id="UP000256763">
    <property type="component" value="Unassembled WGS sequence"/>
</dbReference>
<evidence type="ECO:0000313" key="3">
    <source>
        <dbReference type="Proteomes" id="UP000256763"/>
    </source>
</evidence>
<protein>
    <recommendedName>
        <fullName evidence="4">Zinc-finger domain-containing protein</fullName>
    </recommendedName>
</protein>
<dbReference type="InterPro" id="IPR041916">
    <property type="entry name" value="Anti_sigma_zinc_sf"/>
</dbReference>
<name>A0A3E0WQW0_9GAMM</name>
<dbReference type="AlphaFoldDB" id="A0A3E0WQW0"/>
<accession>A0A3E0WQW0</accession>
<evidence type="ECO:0000256" key="1">
    <source>
        <dbReference type="SAM" id="Phobius"/>
    </source>
</evidence>
<dbReference type="RefSeq" id="WP_116302967.1">
    <property type="nucleotide sequence ID" value="NZ_NFZV01000016.1"/>
</dbReference>
<evidence type="ECO:0000313" key="2">
    <source>
        <dbReference type="EMBL" id="RFA34376.1"/>
    </source>
</evidence>